<accession>A0A9D1IR44</accession>
<evidence type="ECO:0000313" key="4">
    <source>
        <dbReference type="Proteomes" id="UP000824082"/>
    </source>
</evidence>
<dbReference type="Proteomes" id="UP000824082">
    <property type="component" value="Unassembled WGS sequence"/>
</dbReference>
<gene>
    <name evidence="3" type="ORF">IAD19_05665</name>
</gene>
<protein>
    <submittedName>
        <fullName evidence="3">Uncharacterized protein</fullName>
    </submittedName>
</protein>
<evidence type="ECO:0000313" key="3">
    <source>
        <dbReference type="EMBL" id="HIU42023.1"/>
    </source>
</evidence>
<reference evidence="3" key="1">
    <citation type="submission" date="2020-10" db="EMBL/GenBank/DDBJ databases">
        <authorList>
            <person name="Gilroy R."/>
        </authorList>
    </citation>
    <scope>NUCLEOTIDE SEQUENCE</scope>
    <source>
        <strain evidence="3">4509</strain>
    </source>
</reference>
<evidence type="ECO:0000256" key="2">
    <source>
        <dbReference type="SAM" id="Phobius"/>
    </source>
</evidence>
<sequence length="374" mass="41791">MAVKKPGGYRALKSVTVLLLVLVILSGALCALLRVTQYLARENDSLPTVLGRQYVVADNDNLTWLYRPDTLVVASPLEGSAAGLSQGSVVLYRAYDANQVFEGYSLSLVTGSVNEDGTLYWTVRGGRNQEDLTILPENVVGEVVFSSHWLGGLLAFWNSDLGLVCCGLIPLGVLILLWMALMIWRSHLRTLSRRPLPGYFQEEGGEPVLMDADPFEQEPFEQDPFRMPEPKPEPAVPSQNPSPFHYETVSADQQPTMVIPDLSARNTAKPAIGRDPLSDTQEFDVKELKEKLLTDKLLRDVDQEDYVKIPDSPKSDETALMSFGRDSVDFDFRHLDFSKLEVYPNEIGQGFTVLTPEYQAVVRLDITKREPRDQ</sequence>
<evidence type="ECO:0000256" key="1">
    <source>
        <dbReference type="SAM" id="MobiDB-lite"/>
    </source>
</evidence>
<feature type="region of interest" description="Disordered" evidence="1">
    <location>
        <begin position="219"/>
        <end position="240"/>
    </location>
</feature>
<keyword evidence="2" id="KW-0812">Transmembrane</keyword>
<feature type="transmembrane region" description="Helical" evidence="2">
    <location>
        <begin position="161"/>
        <end position="184"/>
    </location>
</feature>
<comment type="caution">
    <text evidence="3">The sequence shown here is derived from an EMBL/GenBank/DDBJ whole genome shotgun (WGS) entry which is preliminary data.</text>
</comment>
<name>A0A9D1IR44_9FIRM</name>
<proteinExistence type="predicted"/>
<dbReference type="EMBL" id="DVMX01000112">
    <property type="protein sequence ID" value="HIU42023.1"/>
    <property type="molecule type" value="Genomic_DNA"/>
</dbReference>
<organism evidence="3 4">
    <name type="scientific">Candidatus Egerieicola faecale</name>
    <dbReference type="NCBI Taxonomy" id="2840774"/>
    <lineage>
        <taxon>Bacteria</taxon>
        <taxon>Bacillati</taxon>
        <taxon>Bacillota</taxon>
        <taxon>Clostridia</taxon>
        <taxon>Eubacteriales</taxon>
        <taxon>Oscillospiraceae</taxon>
        <taxon>Oscillospiraceae incertae sedis</taxon>
        <taxon>Candidatus Egerieicola</taxon>
    </lineage>
</organism>
<keyword evidence="2" id="KW-1133">Transmembrane helix</keyword>
<feature type="compositionally biased region" description="Basic and acidic residues" evidence="1">
    <location>
        <begin position="223"/>
        <end position="232"/>
    </location>
</feature>
<keyword evidence="2" id="KW-0472">Membrane</keyword>
<reference evidence="3" key="2">
    <citation type="journal article" date="2021" name="PeerJ">
        <title>Extensive microbial diversity within the chicken gut microbiome revealed by metagenomics and culture.</title>
        <authorList>
            <person name="Gilroy R."/>
            <person name="Ravi A."/>
            <person name="Getino M."/>
            <person name="Pursley I."/>
            <person name="Horton D.L."/>
            <person name="Alikhan N.F."/>
            <person name="Baker D."/>
            <person name="Gharbi K."/>
            <person name="Hall N."/>
            <person name="Watson M."/>
            <person name="Adriaenssens E.M."/>
            <person name="Foster-Nyarko E."/>
            <person name="Jarju S."/>
            <person name="Secka A."/>
            <person name="Antonio M."/>
            <person name="Oren A."/>
            <person name="Chaudhuri R.R."/>
            <person name="La Ragione R."/>
            <person name="Hildebrand F."/>
            <person name="Pallen M.J."/>
        </authorList>
    </citation>
    <scope>NUCLEOTIDE SEQUENCE</scope>
    <source>
        <strain evidence="3">4509</strain>
    </source>
</reference>
<dbReference type="AlphaFoldDB" id="A0A9D1IR44"/>